<keyword evidence="2" id="KW-1185">Reference proteome</keyword>
<organism evidence="1 2">
    <name type="scientific">Theileria equi strain WA</name>
    <dbReference type="NCBI Taxonomy" id="1537102"/>
    <lineage>
        <taxon>Eukaryota</taxon>
        <taxon>Sar</taxon>
        <taxon>Alveolata</taxon>
        <taxon>Apicomplexa</taxon>
        <taxon>Aconoidasida</taxon>
        <taxon>Piroplasmida</taxon>
        <taxon>Theileriidae</taxon>
        <taxon>Theileria</taxon>
    </lineage>
</organism>
<dbReference type="RefSeq" id="XP_004830263.1">
    <property type="nucleotide sequence ID" value="XM_004830206.1"/>
</dbReference>
<proteinExistence type="predicted"/>
<dbReference type="EMBL" id="CP001669">
    <property type="protein sequence ID" value="AFZ80597.1"/>
    <property type="molecule type" value="Genomic_DNA"/>
</dbReference>
<protein>
    <submittedName>
        <fullName evidence="1">Uncharacterized protein</fullName>
    </submittedName>
</protein>
<dbReference type="Proteomes" id="UP000031512">
    <property type="component" value="Chromosome 1"/>
</dbReference>
<dbReference type="KEGG" id="beq:BEWA_034550"/>
<evidence type="ECO:0000313" key="1">
    <source>
        <dbReference type="EMBL" id="AFZ80597.1"/>
    </source>
</evidence>
<name>L0AYC8_THEEQ</name>
<evidence type="ECO:0000313" key="2">
    <source>
        <dbReference type="Proteomes" id="UP000031512"/>
    </source>
</evidence>
<dbReference type="OrthoDB" id="10523497at2759"/>
<reference evidence="1 2" key="1">
    <citation type="journal article" date="2012" name="BMC Genomics">
        <title>Comparative genomic analysis and phylogenetic position of Theileria equi.</title>
        <authorList>
            <person name="Kappmeyer L.S."/>
            <person name="Thiagarajan M."/>
            <person name="Herndon D.R."/>
            <person name="Ramsay J.D."/>
            <person name="Caler E."/>
            <person name="Djikeng A."/>
            <person name="Gillespie J.J."/>
            <person name="Lau A.O."/>
            <person name="Roalson E.H."/>
            <person name="Silva J.C."/>
            <person name="Silva M.G."/>
            <person name="Suarez C.E."/>
            <person name="Ueti M.W."/>
            <person name="Nene V.M."/>
            <person name="Mealey R.H."/>
            <person name="Knowles D.P."/>
            <person name="Brayton K.A."/>
        </authorList>
    </citation>
    <scope>NUCLEOTIDE SEQUENCE [LARGE SCALE GENOMIC DNA]</scope>
    <source>
        <strain evidence="1 2">WA</strain>
    </source>
</reference>
<gene>
    <name evidence="1" type="ORF">BEWA_034550</name>
</gene>
<dbReference type="GeneID" id="15803560"/>
<accession>L0AYC8</accession>
<dbReference type="AlphaFoldDB" id="L0AYC8"/>
<sequence>MVNANRCLFRCIGCKTKATEESEFININESPRHTKVIHINDLIVSKPQLVADTPKSLYFTRPSAERQSSSLGSVKEPIAIPIRYGWPSDLSFEQVSTLRKKDDEIHDKEFVYS</sequence>
<dbReference type="VEuPathDB" id="PiroplasmaDB:BEWA_034550"/>